<protein>
    <recommendedName>
        <fullName evidence="1">Tc1-like transposase DDE domain-containing protein</fullName>
    </recommendedName>
</protein>
<evidence type="ECO:0000259" key="1">
    <source>
        <dbReference type="Pfam" id="PF13358"/>
    </source>
</evidence>
<name>A0AAV7JSL5_9METZ</name>
<feature type="domain" description="Tc1-like transposase DDE" evidence="1">
    <location>
        <begin position="46"/>
        <end position="122"/>
    </location>
</feature>
<sequence length="162" mass="18624">MSYQAVSELHIIPPKQNINAAYYTDEILAKTCKDAIKRKRKTGNILQKRMLPEPLKSIVMQDGAPSHRAKISQEWCYKHLRNFWQKEVWPGNSPDLNPIENLWPILKQKLEEAPKPNNLQDLIFLLKNAWSNLDSSRLENLIVGLPNRIAKCIELEGGDIGK</sequence>
<dbReference type="EMBL" id="JAKMXF010000301">
    <property type="protein sequence ID" value="KAI6651891.1"/>
    <property type="molecule type" value="Genomic_DNA"/>
</dbReference>
<dbReference type="InterPro" id="IPR036397">
    <property type="entry name" value="RNaseH_sf"/>
</dbReference>
<dbReference type="Pfam" id="PF13358">
    <property type="entry name" value="DDE_3"/>
    <property type="match status" value="1"/>
</dbReference>
<evidence type="ECO:0000313" key="3">
    <source>
        <dbReference type="Proteomes" id="UP001165289"/>
    </source>
</evidence>
<keyword evidence="3" id="KW-1185">Reference proteome</keyword>
<dbReference type="AlphaFoldDB" id="A0AAV7JSL5"/>
<comment type="caution">
    <text evidence="2">The sequence shown here is derived from an EMBL/GenBank/DDBJ whole genome shotgun (WGS) entry which is preliminary data.</text>
</comment>
<gene>
    <name evidence="2" type="ORF">LOD99_4770</name>
</gene>
<dbReference type="Proteomes" id="UP001165289">
    <property type="component" value="Unassembled WGS sequence"/>
</dbReference>
<dbReference type="Gene3D" id="3.30.420.10">
    <property type="entry name" value="Ribonuclease H-like superfamily/Ribonuclease H"/>
    <property type="match status" value="1"/>
</dbReference>
<evidence type="ECO:0000313" key="2">
    <source>
        <dbReference type="EMBL" id="KAI6651891.1"/>
    </source>
</evidence>
<accession>A0AAV7JSL5</accession>
<dbReference type="InterPro" id="IPR038717">
    <property type="entry name" value="Tc1-like_DDE_dom"/>
</dbReference>
<organism evidence="2 3">
    <name type="scientific">Oopsacas minuta</name>
    <dbReference type="NCBI Taxonomy" id="111878"/>
    <lineage>
        <taxon>Eukaryota</taxon>
        <taxon>Metazoa</taxon>
        <taxon>Porifera</taxon>
        <taxon>Hexactinellida</taxon>
        <taxon>Hexasterophora</taxon>
        <taxon>Lyssacinosida</taxon>
        <taxon>Leucopsacidae</taxon>
        <taxon>Oopsacas</taxon>
    </lineage>
</organism>
<proteinExistence type="predicted"/>
<reference evidence="2 3" key="1">
    <citation type="journal article" date="2023" name="BMC Biol.">
        <title>The compact genome of the sponge Oopsacas minuta (Hexactinellida) is lacking key metazoan core genes.</title>
        <authorList>
            <person name="Santini S."/>
            <person name="Schenkelaars Q."/>
            <person name="Jourda C."/>
            <person name="Duchesne M."/>
            <person name="Belahbib H."/>
            <person name="Rocher C."/>
            <person name="Selva M."/>
            <person name="Riesgo A."/>
            <person name="Vervoort M."/>
            <person name="Leys S.P."/>
            <person name="Kodjabachian L."/>
            <person name="Le Bivic A."/>
            <person name="Borchiellini C."/>
            <person name="Claverie J.M."/>
            <person name="Renard E."/>
        </authorList>
    </citation>
    <scope>NUCLEOTIDE SEQUENCE [LARGE SCALE GENOMIC DNA]</scope>
    <source>
        <strain evidence="2">SPO-2</strain>
    </source>
</reference>
<dbReference type="GO" id="GO:0003676">
    <property type="term" value="F:nucleic acid binding"/>
    <property type="evidence" value="ECO:0007669"/>
    <property type="project" value="InterPro"/>
</dbReference>